<dbReference type="Pfam" id="PF13576">
    <property type="entry name" value="Pentapeptide_3"/>
    <property type="match status" value="1"/>
</dbReference>
<proteinExistence type="predicted"/>
<dbReference type="Proteomes" id="UP000809431">
    <property type="component" value="Unassembled WGS sequence"/>
</dbReference>
<dbReference type="Gene3D" id="2.160.20.80">
    <property type="entry name" value="E3 ubiquitin-protein ligase SopA"/>
    <property type="match status" value="1"/>
</dbReference>
<dbReference type="RefSeq" id="WP_203537337.1">
    <property type="nucleotide sequence ID" value="NZ_JAESND010000002.1"/>
</dbReference>
<evidence type="ECO:0000313" key="2">
    <source>
        <dbReference type="Proteomes" id="UP000809431"/>
    </source>
</evidence>
<organism evidence="1 2">
    <name type="scientific">Jeongeupia naejangsanensis</name>
    <dbReference type="NCBI Taxonomy" id="613195"/>
    <lineage>
        <taxon>Bacteria</taxon>
        <taxon>Pseudomonadati</taxon>
        <taxon>Pseudomonadota</taxon>
        <taxon>Betaproteobacteria</taxon>
        <taxon>Neisseriales</taxon>
        <taxon>Chitinibacteraceae</taxon>
        <taxon>Jeongeupia</taxon>
    </lineage>
</organism>
<dbReference type="SUPFAM" id="SSF141571">
    <property type="entry name" value="Pentapeptide repeat-like"/>
    <property type="match status" value="1"/>
</dbReference>
<keyword evidence="2" id="KW-1185">Reference proteome</keyword>
<reference evidence="1 2" key="1">
    <citation type="submission" date="2021-01" db="EMBL/GenBank/DDBJ databases">
        <title>Draft Genome Sequence and Polyhydroxyalkanoate Biosynthetic Potential of Jeongeupia naejangsanensis Type Strain DSM 24253.</title>
        <authorList>
            <person name="Turrini P."/>
            <person name="Artuso I."/>
            <person name="Lugli G.A."/>
            <person name="Frangipani E."/>
            <person name="Ventura M."/>
            <person name="Visca P."/>
        </authorList>
    </citation>
    <scope>NUCLEOTIDE SEQUENCE [LARGE SCALE GENOMIC DNA]</scope>
    <source>
        <strain evidence="1 2">DSM 24253</strain>
    </source>
</reference>
<gene>
    <name evidence="1" type="ORF">JMJ54_07410</name>
</gene>
<evidence type="ECO:0000313" key="1">
    <source>
        <dbReference type="EMBL" id="MBM3115651.1"/>
    </source>
</evidence>
<dbReference type="InterPro" id="IPR001646">
    <property type="entry name" value="5peptide_repeat"/>
</dbReference>
<accession>A0ABS2BJ78</accession>
<protein>
    <submittedName>
        <fullName evidence="1">Pentapeptide repeat-containing protein</fullName>
    </submittedName>
</protein>
<comment type="caution">
    <text evidence="1">The sequence shown here is derived from an EMBL/GenBank/DDBJ whole genome shotgun (WGS) entry which is preliminary data.</text>
</comment>
<name>A0ABS2BJ78_9NEIS</name>
<sequence>MPLLSKKLTSTRAVEKTLTLSDEFYRYCEFSSASLEGGNFDGVFVSCSFKDIEWYSGLFNTAILVDCKFENCTFLGTSFSGCRIVNCNFKNCRFLQDNLNAFCLASQTSLYHCQSENCEGFNELFEK</sequence>
<dbReference type="EMBL" id="JAESND010000002">
    <property type="protein sequence ID" value="MBM3115651.1"/>
    <property type="molecule type" value="Genomic_DNA"/>
</dbReference>